<dbReference type="Proteomes" id="UP000230842">
    <property type="component" value="Unassembled WGS sequence"/>
</dbReference>
<keyword evidence="1" id="KW-0805">Transcription regulation</keyword>
<sequence length="345" mass="37001">MSRNDSKAARPGASLRDVAEHAGVSAGTVSNVLNHPDKVSESTTARVFAAIHELGFVRNEAARQLRQGRSRSVGLLVLDVGNPFFTDLARGVEDELGVHRRSVLLANSAEDAGREQVHLDLFEEQRVEGLLISPVGDVLDRLDRLRERGMAVVLVDRLAQTETYSSVSVDDVLGGRLAVEHLLEVGRRRITFVGGSPDIDQVRNRLTGARQAVDGVADATLTFAEIESMGATPGRIEGERIVALPPSDQPDAIFAANDLIALGLLQAFVSAGLKVPDDIALIGYDDIEFAAAAAIPLSSIKQPSNEMGRRAAQLLIAEATDAAGEREREHVVFEPELVVRRSTAG</sequence>
<proteinExistence type="predicted"/>
<dbReference type="Pfam" id="PF00356">
    <property type="entry name" value="LacI"/>
    <property type="match status" value="1"/>
</dbReference>
<dbReference type="SUPFAM" id="SSF47413">
    <property type="entry name" value="lambda repressor-like DNA-binding domains"/>
    <property type="match status" value="1"/>
</dbReference>
<reference evidence="5 6" key="1">
    <citation type="submission" date="2017-11" db="EMBL/GenBank/DDBJ databases">
        <title>Genomic Encyclopedia of Archaeal and Bacterial Type Strains, Phase II (KMG-II): From Individual Species to Whole Genera.</title>
        <authorList>
            <person name="Goeker M."/>
        </authorList>
    </citation>
    <scope>NUCLEOTIDE SEQUENCE [LARGE SCALE GENOMIC DNA]</scope>
    <source>
        <strain evidence="5 6">DSM 27763</strain>
    </source>
</reference>
<dbReference type="InterPro" id="IPR046335">
    <property type="entry name" value="LacI/GalR-like_sensor"/>
</dbReference>
<dbReference type="PANTHER" id="PTHR30146">
    <property type="entry name" value="LACI-RELATED TRANSCRIPTIONAL REPRESSOR"/>
    <property type="match status" value="1"/>
</dbReference>
<dbReference type="Gene3D" id="3.40.50.2300">
    <property type="match status" value="2"/>
</dbReference>
<evidence type="ECO:0000256" key="2">
    <source>
        <dbReference type="ARBA" id="ARBA00023125"/>
    </source>
</evidence>
<keyword evidence="6" id="KW-1185">Reference proteome</keyword>
<dbReference type="InterPro" id="IPR010982">
    <property type="entry name" value="Lambda_DNA-bd_dom_sf"/>
</dbReference>
<dbReference type="AlphaFoldDB" id="A0A2M9BI24"/>
<dbReference type="SUPFAM" id="SSF53822">
    <property type="entry name" value="Periplasmic binding protein-like I"/>
    <property type="match status" value="1"/>
</dbReference>
<dbReference type="InterPro" id="IPR000843">
    <property type="entry name" value="HTH_LacI"/>
</dbReference>
<dbReference type="Gene3D" id="1.10.260.40">
    <property type="entry name" value="lambda repressor-like DNA-binding domains"/>
    <property type="match status" value="1"/>
</dbReference>
<feature type="domain" description="HTH lacI-type" evidence="4">
    <location>
        <begin position="13"/>
        <end position="67"/>
    </location>
</feature>
<protein>
    <submittedName>
        <fullName evidence="5">LacI family transcriptional regulator</fullName>
    </submittedName>
</protein>
<name>A0A2M9BI24_9ACTN</name>
<evidence type="ECO:0000256" key="1">
    <source>
        <dbReference type="ARBA" id="ARBA00023015"/>
    </source>
</evidence>
<keyword evidence="2" id="KW-0238">DNA-binding</keyword>
<dbReference type="CDD" id="cd01392">
    <property type="entry name" value="HTH_LacI"/>
    <property type="match status" value="1"/>
</dbReference>
<evidence type="ECO:0000259" key="4">
    <source>
        <dbReference type="PROSITE" id="PS50932"/>
    </source>
</evidence>
<evidence type="ECO:0000313" key="5">
    <source>
        <dbReference type="EMBL" id="PJJ57593.1"/>
    </source>
</evidence>
<dbReference type="GO" id="GO:0000976">
    <property type="term" value="F:transcription cis-regulatory region binding"/>
    <property type="evidence" value="ECO:0007669"/>
    <property type="project" value="TreeGrafter"/>
</dbReference>
<keyword evidence="3" id="KW-0804">Transcription</keyword>
<dbReference type="PROSITE" id="PS00356">
    <property type="entry name" value="HTH_LACI_1"/>
    <property type="match status" value="1"/>
</dbReference>
<evidence type="ECO:0000313" key="6">
    <source>
        <dbReference type="Proteomes" id="UP000230842"/>
    </source>
</evidence>
<evidence type="ECO:0000256" key="3">
    <source>
        <dbReference type="ARBA" id="ARBA00023163"/>
    </source>
</evidence>
<dbReference type="InterPro" id="IPR028082">
    <property type="entry name" value="Peripla_BP_I"/>
</dbReference>
<dbReference type="SMART" id="SM00354">
    <property type="entry name" value="HTH_LACI"/>
    <property type="match status" value="1"/>
</dbReference>
<dbReference type="EMBL" id="PGEZ01000001">
    <property type="protein sequence ID" value="PJJ57593.1"/>
    <property type="molecule type" value="Genomic_DNA"/>
</dbReference>
<dbReference type="PANTHER" id="PTHR30146:SF109">
    <property type="entry name" value="HTH-TYPE TRANSCRIPTIONAL REGULATOR GALS"/>
    <property type="match status" value="1"/>
</dbReference>
<organism evidence="5 6">
    <name type="scientific">Mumia flava</name>
    <dbReference type="NCBI Taxonomy" id="1348852"/>
    <lineage>
        <taxon>Bacteria</taxon>
        <taxon>Bacillati</taxon>
        <taxon>Actinomycetota</taxon>
        <taxon>Actinomycetes</taxon>
        <taxon>Propionibacteriales</taxon>
        <taxon>Nocardioidaceae</taxon>
        <taxon>Mumia</taxon>
    </lineage>
</organism>
<dbReference type="Pfam" id="PF13377">
    <property type="entry name" value="Peripla_BP_3"/>
    <property type="match status" value="1"/>
</dbReference>
<dbReference type="GO" id="GO:0003700">
    <property type="term" value="F:DNA-binding transcription factor activity"/>
    <property type="evidence" value="ECO:0007669"/>
    <property type="project" value="TreeGrafter"/>
</dbReference>
<dbReference type="RefSeq" id="WP_170224777.1">
    <property type="nucleotide sequence ID" value="NZ_PGEZ01000001.1"/>
</dbReference>
<dbReference type="PROSITE" id="PS50932">
    <property type="entry name" value="HTH_LACI_2"/>
    <property type="match status" value="1"/>
</dbReference>
<comment type="caution">
    <text evidence="5">The sequence shown here is derived from an EMBL/GenBank/DDBJ whole genome shotgun (WGS) entry which is preliminary data.</text>
</comment>
<dbReference type="CDD" id="cd06293">
    <property type="entry name" value="PBP1_LacI-like"/>
    <property type="match status" value="1"/>
</dbReference>
<accession>A0A2M9BI24</accession>
<gene>
    <name evidence="5" type="ORF">CLV56_1828</name>
</gene>